<dbReference type="SUPFAM" id="SSF103515">
    <property type="entry name" value="Autotransporter"/>
    <property type="match status" value="1"/>
</dbReference>
<organism evidence="2 3">
    <name type="scientific">Sebaldella termitidis (strain ATCC 33386 / NCTC 11300)</name>
    <dbReference type="NCBI Taxonomy" id="526218"/>
    <lineage>
        <taxon>Bacteria</taxon>
        <taxon>Fusobacteriati</taxon>
        <taxon>Fusobacteriota</taxon>
        <taxon>Fusobacteriia</taxon>
        <taxon>Fusobacteriales</taxon>
        <taxon>Leptotrichiaceae</taxon>
        <taxon>Sebaldella</taxon>
    </lineage>
</organism>
<name>D1AIL3_SEBTE</name>
<reference evidence="3" key="1">
    <citation type="submission" date="2009-09" db="EMBL/GenBank/DDBJ databases">
        <title>The complete chromosome of Sebaldella termitidis ATCC 33386.</title>
        <authorList>
            <consortium name="US DOE Joint Genome Institute (JGI-PGF)"/>
            <person name="Lucas S."/>
            <person name="Copeland A."/>
            <person name="Lapidus A."/>
            <person name="Glavina del Rio T."/>
            <person name="Dalin E."/>
            <person name="Tice H."/>
            <person name="Bruce D."/>
            <person name="Goodwin L."/>
            <person name="Pitluck S."/>
            <person name="Kyrpides N."/>
            <person name="Mavromatis K."/>
            <person name="Ivanova N."/>
            <person name="Mikhailova N."/>
            <person name="Sims D."/>
            <person name="Meincke L."/>
            <person name="Brettin T."/>
            <person name="Detter J.C."/>
            <person name="Han C."/>
            <person name="Larimer F."/>
            <person name="Land M."/>
            <person name="Hauser L."/>
            <person name="Markowitz V."/>
            <person name="Cheng J.F."/>
            <person name="Hugenholtz P."/>
            <person name="Woyke T."/>
            <person name="Wu D."/>
            <person name="Eisen J.A."/>
        </authorList>
    </citation>
    <scope>NUCLEOTIDE SEQUENCE [LARGE SCALE GENOMIC DNA]</scope>
    <source>
        <strain evidence="3">ATCC 33386 / NCTC 11300</strain>
    </source>
</reference>
<dbReference type="InterPro" id="IPR005546">
    <property type="entry name" value="Autotransporte_beta"/>
</dbReference>
<proteinExistence type="predicted"/>
<dbReference type="Pfam" id="PF03797">
    <property type="entry name" value="Autotransporter"/>
    <property type="match status" value="1"/>
</dbReference>
<evidence type="ECO:0000259" key="1">
    <source>
        <dbReference type="PROSITE" id="PS51208"/>
    </source>
</evidence>
<gene>
    <name evidence="2" type="ordered locus">Sterm_1739</name>
</gene>
<dbReference type="InterPro" id="IPR058034">
    <property type="entry name" value="BigA_beta"/>
</dbReference>
<dbReference type="KEGG" id="str:Sterm_1739"/>
<dbReference type="InterPro" id="IPR036709">
    <property type="entry name" value="Autotransporte_beta_dom_sf"/>
</dbReference>
<evidence type="ECO:0000313" key="2">
    <source>
        <dbReference type="EMBL" id="ACZ08597.1"/>
    </source>
</evidence>
<dbReference type="HOGENOM" id="CLU_229799_0_0_0"/>
<sequence length="2596" mass="271562">MNKKLFTLLALNTLAAIPGEAAGIKTDRLYNNITKNVQAGKSNNENYKLIENILKQKNKELKDLYLQGDYIVKPEYLEWQIFFSSFYSENSKGEQKNIGKIIMTDSETQARIPKQYKFGVTIPMKTITDLNISPELKIDKLAVQPITVNAPGVIPIKIPIVTISSITLPEITIDSITLPTAPEVTPINMNVLSVVEVPEIILPDITVVNFKIDNPAVIGTNYTGVSTGGTITSTTVNTSDSTVSSIKNSSGTYQVGSGQTLTLNGNKNIGVEILENKSSNTLNAVNNGTIILNGDGTGTVKNQAAFLLNNETVASTRQISIINNGTININSSESVGIQLRPDAGGILEYGSNSTTGIINVNGYRSYGMMTVPNNKISGGGQFYKGTGTSSSLENVGTINVQGDEASAFSLQYKIRDPLNWKSTSIINIGMSDPNQNGDGNIPGNNPNLVEGAMGLYSQVTNDYYIDGAGKKYGLGALANYGTINIGEYALNVAGVRSEGGTADSLAAVTNQSGNIKITGKGNYGVVVNSEFATGSNGTDLHYGVAGQPRKQGLIDIKAGKSVGILVLKGGKGANTGIINIDLGNYDSNLQNENSIGFYIVNGTGENLNRDTVVASQFQSRGQITTTGKNAHAVVVKREVKNAAGTDYIDSTFTNNGLIQNNTAGTIGIYAENGASIIHTGFSTSFGKSEIISGAGAIGIYAKGLKDSSDPAAAGDKTTVTVSGPITVGNSTGTNTSVGILAEGDTSEVTFNTGAKLSLGNDSIGILLKNTNIADSIKINALQYNMGNNSIFLYGEKSTLKISDSLTALNGTAFSSLGTDSTMLYAANNSHISIDSDITLPLSGKPSLFTNLYVAENSDVTLENGNTLTITPAQKTGLVSFSADGKYFSDGTTAVVIDNTKTGSINKGIININSDNSVGMYTLYGTAKNDSAGVVNAAGQGSVGMFGEENSIIENKGTLTQSGVSSIGIYGKTESDKTLVPDTHKLAINNSGTINVNSNGSLGIYASNNSTDPAVSKAESVINHTSSGTHAINVAGTKSVGIFADKSTVKQNGNINLTGTNSVGVYGRSGTEIIGGGIIDLNTNNQNQVAYYIEGNTGTSYDGTKLTGSLGTINGYGIGVYAKNAEIDDSWADLDVTAGAGNGNGVIALALVGNSKLDGYTGTIKTGDTVGTNYAAALYLNGQNISAPGLSTNLSGGSNAVGLYAANGSNLSYSGTINVGNGITAGTGIYIGGNSTVTLKGQINLNGDNGVGTYIESGSTFTFDTGSTMNFYGNGVGYYGVAGSVINDNGGTINANGHVVERVRSLNGTINITANTTIASNNILGHVINGEMNINSGVTVNSKGDGIVGIFADGMKTAGSNPYEGNNFGTIDLSVSNSSTGMYLSNARGQNKGTIKIKDDGIGIYGVNINTDIYNEGLISVGENSAGIYGDDIKSVTNLSVGSIESTKNSNVGIYIKTGADSITNAGTINLSDDSTGIYGENTVINNNGNIAVGNKAETSSVGIYGMGSVINNTGNIKTGKMGVAFYAENSVININSGNIDISDSGTMVYGNYSTINYNSGIDLTASGEPLVYLINSSMNFNGVDISASKGGVTLYQEGISSITGYNNLILGTGATGIYGVNTDIINSGQIKTGENSIGITGIDSNINNNSTISGTEKGTGIYSELNTSGRSTVINNNSSIILDKDQSVGIYINTTDNAGNVLGSTTVNNIGSIQLGNASSLDTAAIGIYGTGGVTINNSGSVNAGTNSIGLYSKNGSTITNGGIILGDQSVGVYQSGGTAVTAGNISVGDNGGVALFADNGAELINNSANVSAGTNSVLGYSKNSGTKLINNGNLTVGTENVGFYTNSGKIENNGILTSTGDGVIFLYGKSGEIVNNNKLDSSTNDYGVGIYGENTNIINNNDILVKNSIITDLDNLANEANRFAVGIYGNSGKIENTGNIQIGERGIGIYSYNQSGDIVNAGQIKSSSDYAMGIYASNGNGYEIKNTGSIELSGKEVIGIAANTNTVVRNTGSIIIAGENSVGILAEKNSKVYNTGTISISGSQTAGIILRANSVLENTGTIILGSGAASVLTDQSGGTVVSGSDYSELSGIYPSFTGTTYSLPRIVNAGVIKVDGKFEVPYGGVVAVKVEPSTFRIPTQEEITSKNYASEDINSKFLVSDAVKYIADGFNIKDITISKDFTQGTNSTVYKLENLFNLKEGIGTVISESITWQAIPDTTESGLDVWMSKIDYTDYTSGTWLEDFSGAMDKNYDGSAGKAGQIYDKIDNITSLSDFNHKMSSLAGNVYANMNQRENDIVRTLENSLDLLQDSKNNTKENVKINVIAGKGKLTENTDGVTGYNYESVGVQALREVERTYKHTFGYSAGYFHTNYEMNDGNSSEEDADTIQLGFHNKYRSNDWILRNDVLGRVSIYNTDRNIDWINTGRSQMTGMYETYSISSNNKLGKEITLGKNTSITPYGGLDVMYITRPTFSEDGLEALEVRGNDAWSVKPKAGVELKGEVPLKDQWKLKGALDVAYGYELGDLNEREYAKLVNIETDYHKLSKPEEEKGILTTKATIGVEIEDRYGIFLTGEYKTGNNSENEYRAGVTLKAVF</sequence>
<keyword evidence="3" id="KW-1185">Reference proteome</keyword>
<accession>D1AIL3</accession>
<evidence type="ECO:0000313" key="3">
    <source>
        <dbReference type="Proteomes" id="UP000000845"/>
    </source>
</evidence>
<dbReference type="Proteomes" id="UP000000845">
    <property type="component" value="Chromosome"/>
</dbReference>
<dbReference type="eggNOG" id="COG4625">
    <property type="taxonomic scope" value="Bacteria"/>
</dbReference>
<dbReference type="eggNOG" id="COG3210">
    <property type="taxonomic scope" value="Bacteria"/>
</dbReference>
<dbReference type="STRING" id="526218.Sterm_1739"/>
<dbReference type="SMART" id="SM00869">
    <property type="entry name" value="Autotransporter"/>
    <property type="match status" value="1"/>
</dbReference>
<reference evidence="2 3" key="2">
    <citation type="journal article" date="2010" name="Stand. Genomic Sci.">
        <title>Complete genome sequence of Sebaldella termitidis type strain (NCTC 11300).</title>
        <authorList>
            <person name="Harmon-Smith M."/>
            <person name="Celia L."/>
            <person name="Chertkov O."/>
            <person name="Lapidus A."/>
            <person name="Copeland A."/>
            <person name="Glavina Del Rio T."/>
            <person name="Nolan M."/>
            <person name="Lucas S."/>
            <person name="Tice H."/>
            <person name="Cheng J.F."/>
            <person name="Han C."/>
            <person name="Detter J.C."/>
            <person name="Bruce D."/>
            <person name="Goodwin L."/>
            <person name="Pitluck S."/>
            <person name="Pati A."/>
            <person name="Liolios K."/>
            <person name="Ivanova N."/>
            <person name="Mavromatis K."/>
            <person name="Mikhailova N."/>
            <person name="Chen A."/>
            <person name="Palaniappan K."/>
            <person name="Land M."/>
            <person name="Hauser L."/>
            <person name="Chang Y.J."/>
            <person name="Jeffries C.D."/>
            <person name="Brettin T."/>
            <person name="Goker M."/>
            <person name="Beck B."/>
            <person name="Bristow J."/>
            <person name="Eisen J.A."/>
            <person name="Markowitz V."/>
            <person name="Hugenholtz P."/>
            <person name="Kyrpides N.C."/>
            <person name="Klenk H.P."/>
            <person name="Chen F."/>
        </authorList>
    </citation>
    <scope>NUCLEOTIDE SEQUENCE [LARGE SCALE GENOMIC DNA]</scope>
    <source>
        <strain evidence="3">ATCC 33386 / NCTC 11300</strain>
    </source>
</reference>
<protein>
    <submittedName>
        <fullName evidence="2">Outer membrane autotransporter barrel domain protein</fullName>
    </submittedName>
</protein>
<dbReference type="Pfam" id="PF25783">
    <property type="entry name" value="BigA_beta"/>
    <property type="match status" value="1"/>
</dbReference>
<dbReference type="RefSeq" id="WP_012861193.1">
    <property type="nucleotide sequence ID" value="NC_013517.1"/>
</dbReference>
<feature type="domain" description="Autotransporter" evidence="1">
    <location>
        <begin position="2313"/>
        <end position="2596"/>
    </location>
</feature>
<dbReference type="PROSITE" id="PS51208">
    <property type="entry name" value="AUTOTRANSPORTER"/>
    <property type="match status" value="1"/>
</dbReference>
<dbReference type="EMBL" id="CP001739">
    <property type="protein sequence ID" value="ACZ08597.1"/>
    <property type="molecule type" value="Genomic_DNA"/>
</dbReference>